<organism evidence="1 2">
    <name type="scientific">Pistacia integerrima</name>
    <dbReference type="NCBI Taxonomy" id="434235"/>
    <lineage>
        <taxon>Eukaryota</taxon>
        <taxon>Viridiplantae</taxon>
        <taxon>Streptophyta</taxon>
        <taxon>Embryophyta</taxon>
        <taxon>Tracheophyta</taxon>
        <taxon>Spermatophyta</taxon>
        <taxon>Magnoliopsida</taxon>
        <taxon>eudicotyledons</taxon>
        <taxon>Gunneridae</taxon>
        <taxon>Pentapetalae</taxon>
        <taxon>rosids</taxon>
        <taxon>malvids</taxon>
        <taxon>Sapindales</taxon>
        <taxon>Anacardiaceae</taxon>
        <taxon>Pistacia</taxon>
    </lineage>
</organism>
<accession>A0ACC0Y731</accession>
<dbReference type="EMBL" id="CM047743">
    <property type="protein sequence ID" value="KAJ0030333.1"/>
    <property type="molecule type" value="Genomic_DNA"/>
</dbReference>
<name>A0ACC0Y731_9ROSI</name>
<proteinExistence type="predicted"/>
<reference evidence="2" key="1">
    <citation type="journal article" date="2023" name="G3 (Bethesda)">
        <title>Genome assembly and association tests identify interacting loci associated with vigor, precocity, and sex in interspecific pistachio rootstocks.</title>
        <authorList>
            <person name="Palmer W."/>
            <person name="Jacygrad E."/>
            <person name="Sagayaradj S."/>
            <person name="Cavanaugh K."/>
            <person name="Han R."/>
            <person name="Bertier L."/>
            <person name="Beede B."/>
            <person name="Kafkas S."/>
            <person name="Golino D."/>
            <person name="Preece J."/>
            <person name="Michelmore R."/>
        </authorList>
    </citation>
    <scope>NUCLEOTIDE SEQUENCE [LARGE SCALE GENOMIC DNA]</scope>
</reference>
<evidence type="ECO:0000313" key="2">
    <source>
        <dbReference type="Proteomes" id="UP001163603"/>
    </source>
</evidence>
<sequence>MACSVQWLVCWVLTETLSHSPLKLPPNTIASSLIAFLRQPAQQTVFREVMAEYPTADCLLLLDICYNFSDYTSIPVPDINFFFGDVEVRLDVTGVIYATRASQVCLPSASTDDESEVAIFGNV</sequence>
<protein>
    <submittedName>
        <fullName evidence="1">Uncharacterized protein</fullName>
    </submittedName>
</protein>
<keyword evidence="2" id="KW-1185">Reference proteome</keyword>
<evidence type="ECO:0000313" key="1">
    <source>
        <dbReference type="EMBL" id="KAJ0030333.1"/>
    </source>
</evidence>
<gene>
    <name evidence="1" type="ORF">Pint_12548</name>
</gene>
<dbReference type="Proteomes" id="UP001163603">
    <property type="component" value="Chromosome 8"/>
</dbReference>
<comment type="caution">
    <text evidence="1">The sequence shown here is derived from an EMBL/GenBank/DDBJ whole genome shotgun (WGS) entry which is preliminary data.</text>
</comment>